<dbReference type="SMART" id="SM00797">
    <property type="entry name" value="AHS2"/>
    <property type="match status" value="1"/>
</dbReference>
<dbReference type="Pfam" id="PF02626">
    <property type="entry name" value="CT_A_B"/>
    <property type="match status" value="1"/>
</dbReference>
<keyword evidence="2" id="KW-0378">Hydrolase</keyword>
<name>A0A3M0G248_9ACTN</name>
<evidence type="ECO:0000256" key="3">
    <source>
        <dbReference type="ARBA" id="ARBA00022840"/>
    </source>
</evidence>
<dbReference type="InterPro" id="IPR052708">
    <property type="entry name" value="PxpC"/>
</dbReference>
<comment type="caution">
    <text evidence="5">The sequence shown here is derived from an EMBL/GenBank/DDBJ whole genome shotgun (WGS) entry which is preliminary data.</text>
</comment>
<dbReference type="GO" id="GO:0016740">
    <property type="term" value="F:transferase activity"/>
    <property type="evidence" value="ECO:0007669"/>
    <property type="project" value="UniProtKB-KW"/>
</dbReference>
<dbReference type="AlphaFoldDB" id="A0A3M0G248"/>
<dbReference type="Proteomes" id="UP000275256">
    <property type="component" value="Unassembled WGS sequence"/>
</dbReference>
<dbReference type="GO" id="GO:0016787">
    <property type="term" value="F:hydrolase activity"/>
    <property type="evidence" value="ECO:0007669"/>
    <property type="project" value="UniProtKB-KW"/>
</dbReference>
<dbReference type="GO" id="GO:0005524">
    <property type="term" value="F:ATP binding"/>
    <property type="evidence" value="ECO:0007669"/>
    <property type="project" value="UniProtKB-KW"/>
</dbReference>
<dbReference type="EMBL" id="REFW01000003">
    <property type="protein sequence ID" value="RMB59004.1"/>
    <property type="molecule type" value="Genomic_DNA"/>
</dbReference>
<evidence type="ECO:0000256" key="1">
    <source>
        <dbReference type="ARBA" id="ARBA00022741"/>
    </source>
</evidence>
<dbReference type="InterPro" id="IPR029000">
    <property type="entry name" value="Cyclophilin-like_dom_sf"/>
</dbReference>
<dbReference type="InterPro" id="IPR003778">
    <property type="entry name" value="CT_A_B"/>
</dbReference>
<evidence type="ECO:0000313" key="6">
    <source>
        <dbReference type="Proteomes" id="UP000275256"/>
    </source>
</evidence>
<dbReference type="PANTHER" id="PTHR43309:SF3">
    <property type="entry name" value="5-OXOPROLINASE SUBUNIT C"/>
    <property type="match status" value="1"/>
</dbReference>
<protein>
    <submittedName>
        <fullName evidence="5">Biotin-dependent carboxyltransferase family protein</fullName>
    </submittedName>
</protein>
<proteinExistence type="predicted"/>
<feature type="domain" description="Carboxyltransferase" evidence="4">
    <location>
        <begin position="24"/>
        <end position="286"/>
    </location>
</feature>
<keyword evidence="6" id="KW-1185">Reference proteome</keyword>
<keyword evidence="1" id="KW-0547">Nucleotide-binding</keyword>
<sequence>MNLHVTAVGPLATIQDLGRPGWMHVGVSPSGAADRESHRLANALLGNDAGAATIEVLLGGLELLATQATWVALTGADCGARVDGRAIAWAGPVALRAGQRLRLGFSTAGLRAYVAVSGGVAVEPVLGSRSRDTLSGLGPEPLRTGMVLPAGARPVRPTVDAAPAQRPSPDALYLVAQPGPHMDWLLHGLDATHWQVSPDSDRVGVRLQGRALPRRALRVGTELPSAPMVRGALQLPPSGHPVVFLADHPVTGGYPVVAVLDDTSCDTIAQARPGQRLSMHITTVRR</sequence>
<dbReference type="Gene3D" id="2.40.100.10">
    <property type="entry name" value="Cyclophilin-like"/>
    <property type="match status" value="1"/>
</dbReference>
<evidence type="ECO:0000256" key="2">
    <source>
        <dbReference type="ARBA" id="ARBA00022801"/>
    </source>
</evidence>
<gene>
    <name evidence="5" type="ORF">EAX62_13000</name>
</gene>
<reference evidence="5 6" key="1">
    <citation type="submission" date="2018-10" db="EMBL/GenBank/DDBJ databases">
        <title>Tessaracoccus antarcticuss sp. nov., isolated from sediment.</title>
        <authorList>
            <person name="Zhou L.Y."/>
            <person name="Du Z.J."/>
        </authorList>
    </citation>
    <scope>NUCLEOTIDE SEQUENCE [LARGE SCALE GENOMIC DNA]</scope>
    <source>
        <strain evidence="5 6">JDX10</strain>
    </source>
</reference>
<organism evidence="5 6">
    <name type="scientific">Tessaracoccus antarcticus</name>
    <dbReference type="NCBI Taxonomy" id="2479848"/>
    <lineage>
        <taxon>Bacteria</taxon>
        <taxon>Bacillati</taxon>
        <taxon>Actinomycetota</taxon>
        <taxon>Actinomycetes</taxon>
        <taxon>Propionibacteriales</taxon>
        <taxon>Propionibacteriaceae</taxon>
        <taxon>Tessaracoccus</taxon>
    </lineage>
</organism>
<dbReference type="NCBIfam" id="TIGR00724">
    <property type="entry name" value="urea_amlyse_rel"/>
    <property type="match status" value="1"/>
</dbReference>
<accession>A0A3M0G248</accession>
<dbReference type="SUPFAM" id="SSF50891">
    <property type="entry name" value="Cyclophilin-like"/>
    <property type="match status" value="1"/>
</dbReference>
<keyword evidence="3" id="KW-0067">ATP-binding</keyword>
<dbReference type="RefSeq" id="WP_121902123.1">
    <property type="nucleotide sequence ID" value="NZ_REFW01000003.1"/>
</dbReference>
<dbReference type="PANTHER" id="PTHR43309">
    <property type="entry name" value="5-OXOPROLINASE SUBUNIT C"/>
    <property type="match status" value="1"/>
</dbReference>
<keyword evidence="5" id="KW-0808">Transferase</keyword>
<evidence type="ECO:0000259" key="4">
    <source>
        <dbReference type="SMART" id="SM00797"/>
    </source>
</evidence>
<dbReference type="OrthoDB" id="9768696at2"/>
<evidence type="ECO:0000313" key="5">
    <source>
        <dbReference type="EMBL" id="RMB59004.1"/>
    </source>
</evidence>